<feature type="compositionally biased region" description="Low complexity" evidence="1">
    <location>
        <begin position="45"/>
        <end position="56"/>
    </location>
</feature>
<feature type="compositionally biased region" description="Low complexity" evidence="1">
    <location>
        <begin position="286"/>
        <end position="297"/>
    </location>
</feature>
<proteinExistence type="predicted"/>
<feature type="region of interest" description="Disordered" evidence="1">
    <location>
        <begin position="1"/>
        <end position="29"/>
    </location>
</feature>
<accession>A0A832H1U0</accession>
<organism evidence="2">
    <name type="scientific">Oscillatoriales cyanobacterium SpSt-402</name>
    <dbReference type="NCBI Taxonomy" id="2282168"/>
    <lineage>
        <taxon>Bacteria</taxon>
        <taxon>Bacillati</taxon>
        <taxon>Cyanobacteriota</taxon>
        <taxon>Cyanophyceae</taxon>
        <taxon>Oscillatoriophycideae</taxon>
        <taxon>Oscillatoriales</taxon>
    </lineage>
</organism>
<feature type="compositionally biased region" description="Pro residues" evidence="1">
    <location>
        <begin position="1"/>
        <end position="12"/>
    </location>
</feature>
<feature type="region of interest" description="Disordered" evidence="1">
    <location>
        <begin position="259"/>
        <end position="323"/>
    </location>
</feature>
<evidence type="ECO:0000256" key="1">
    <source>
        <dbReference type="SAM" id="MobiDB-lite"/>
    </source>
</evidence>
<reference evidence="2" key="1">
    <citation type="journal article" date="2020" name="mSystems">
        <title>Genome- and Community-Level Interaction Insights into Carbon Utilization and Element Cycling Functions of Hydrothermarchaeota in Hydrothermal Sediment.</title>
        <authorList>
            <person name="Zhou Z."/>
            <person name="Liu Y."/>
            <person name="Xu W."/>
            <person name="Pan J."/>
            <person name="Luo Z.H."/>
            <person name="Li M."/>
        </authorList>
    </citation>
    <scope>NUCLEOTIDE SEQUENCE [LARGE SCALE GENOMIC DNA]</scope>
    <source>
        <strain evidence="2">SpSt-402</strain>
    </source>
</reference>
<sequence length="323" mass="35781">MRPVRPQPPATPPASKAGASVQSPAASVPEIVTKPVAPKLEIVSVSTASVPSQSSSQEDEAVQAALRQQPIPPPSEPKQYRAIGLVRGIYSPSEEEFTRGDFKAADGSDLKAVLLGRVMSLVKNHIDLQKEHLWVVYPRTREGEKELHLQIVGVWEPETLKKSELDEETDTADEPIETSFIDPRLEDDYFSIRGEIVFISPEEKYIVVKIQQTPRKNSQKAKAFKLSLQGELENPKTVGYFWDLHIKREDNSLVVKDGTCIGLAPPKKRSSKDFVGQGRPRRPSFGRGKPPIGRTPRPGGPRPPRDPASKPIKRSEQPPKSDD</sequence>
<gene>
    <name evidence="2" type="ORF">ENR47_04765</name>
</gene>
<comment type="caution">
    <text evidence="2">The sequence shown here is derived from an EMBL/GenBank/DDBJ whole genome shotgun (WGS) entry which is preliminary data.</text>
</comment>
<dbReference type="EMBL" id="DSRD01000309">
    <property type="protein sequence ID" value="HGW93582.1"/>
    <property type="molecule type" value="Genomic_DNA"/>
</dbReference>
<feature type="region of interest" description="Disordered" evidence="1">
    <location>
        <begin position="45"/>
        <end position="78"/>
    </location>
</feature>
<name>A0A832H1U0_9CYAN</name>
<evidence type="ECO:0000313" key="2">
    <source>
        <dbReference type="EMBL" id="HGW93582.1"/>
    </source>
</evidence>
<dbReference type="AlphaFoldDB" id="A0A832H1U0"/>
<feature type="compositionally biased region" description="Basic and acidic residues" evidence="1">
    <location>
        <begin position="303"/>
        <end position="323"/>
    </location>
</feature>
<protein>
    <submittedName>
        <fullName evidence="2">Uncharacterized protein</fullName>
    </submittedName>
</protein>